<dbReference type="OrthoDB" id="406544at2759"/>
<evidence type="ECO:0000259" key="5">
    <source>
        <dbReference type="PROSITE" id="PS51891"/>
    </source>
</evidence>
<comment type="caution">
    <text evidence="6">The sequence shown here is derived from an EMBL/GenBank/DDBJ whole genome shotgun (WGS) entry which is preliminary data.</text>
</comment>
<evidence type="ECO:0000313" key="6">
    <source>
        <dbReference type="EMBL" id="KAB8737517.1"/>
    </source>
</evidence>
<evidence type="ECO:0000256" key="1">
    <source>
        <dbReference type="ARBA" id="ARBA00005495"/>
    </source>
</evidence>
<gene>
    <name evidence="6" type="ORF">FH972_026476</name>
</gene>
<dbReference type="PROSITE" id="PS51891">
    <property type="entry name" value="CENP_V_GFA"/>
    <property type="match status" value="1"/>
</dbReference>
<evidence type="ECO:0000256" key="3">
    <source>
        <dbReference type="ARBA" id="ARBA00022833"/>
    </source>
</evidence>
<name>A0A5N6L524_9ROSI</name>
<keyword evidence="2" id="KW-0479">Metal-binding</keyword>
<keyword evidence="3" id="KW-0862">Zinc</keyword>
<dbReference type="InterPro" id="IPR011057">
    <property type="entry name" value="Mss4-like_sf"/>
</dbReference>
<dbReference type="GO" id="GO:0016846">
    <property type="term" value="F:carbon-sulfur lyase activity"/>
    <property type="evidence" value="ECO:0007669"/>
    <property type="project" value="InterPro"/>
</dbReference>
<dbReference type="Proteomes" id="UP000327013">
    <property type="component" value="Unassembled WGS sequence"/>
</dbReference>
<feature type="domain" description="CENP-V/GFA" evidence="5">
    <location>
        <begin position="2"/>
        <end position="120"/>
    </location>
</feature>
<evidence type="ECO:0000256" key="2">
    <source>
        <dbReference type="ARBA" id="ARBA00022723"/>
    </source>
</evidence>
<reference evidence="6 7" key="1">
    <citation type="submission" date="2019-06" db="EMBL/GenBank/DDBJ databases">
        <title>A chromosomal-level reference genome of Carpinus fangiana (Coryloideae, Betulaceae).</title>
        <authorList>
            <person name="Yang X."/>
            <person name="Wang Z."/>
            <person name="Zhang L."/>
            <person name="Hao G."/>
            <person name="Liu J."/>
            <person name="Yang Y."/>
        </authorList>
    </citation>
    <scope>NUCLEOTIDE SEQUENCE [LARGE SCALE GENOMIC DNA]</scope>
    <source>
        <strain evidence="6">Cfa_2016G</strain>
        <tissue evidence="6">Leaf</tissue>
    </source>
</reference>
<evidence type="ECO:0000313" key="7">
    <source>
        <dbReference type="Proteomes" id="UP000327013"/>
    </source>
</evidence>
<dbReference type="Pfam" id="PF04828">
    <property type="entry name" value="GFA"/>
    <property type="match status" value="1"/>
</dbReference>
<dbReference type="PANTHER" id="PTHR33337:SF30">
    <property type="entry name" value="DUF636 DOMAIN PROTEIN (AFU_ORTHOLOGUE AFUA_1G03180)"/>
    <property type="match status" value="1"/>
</dbReference>
<protein>
    <recommendedName>
        <fullName evidence="5">CENP-V/GFA domain-containing protein</fullName>
    </recommendedName>
</protein>
<dbReference type="Gene3D" id="3.90.1590.10">
    <property type="entry name" value="glutathione-dependent formaldehyde- activating enzyme (gfa)"/>
    <property type="match status" value="1"/>
</dbReference>
<sequence length="186" mass="20312">MPSGSCLCGKINISYDGEPAVKELHSEDSDDQQSAFSTNAVVPEKGFEVTGNPKTFKKTADSGSAITSFFCGDCGNTLFREAVAFPGMKIVKAGVLDDKGAMDSVKPAVELFASERIPWVAQVRLALQSCRGNLYLSQLALQLVELLLLDQYRFIVQVLNDDVVSLRVYLHNDGLDGRIALDKHPW</sequence>
<comment type="similarity">
    <text evidence="1">Belongs to the Gfa family.</text>
</comment>
<dbReference type="AlphaFoldDB" id="A0A5N6L524"/>
<dbReference type="SUPFAM" id="SSF51316">
    <property type="entry name" value="Mss4-like"/>
    <property type="match status" value="1"/>
</dbReference>
<organism evidence="6 7">
    <name type="scientific">Carpinus fangiana</name>
    <dbReference type="NCBI Taxonomy" id="176857"/>
    <lineage>
        <taxon>Eukaryota</taxon>
        <taxon>Viridiplantae</taxon>
        <taxon>Streptophyta</taxon>
        <taxon>Embryophyta</taxon>
        <taxon>Tracheophyta</taxon>
        <taxon>Spermatophyta</taxon>
        <taxon>Magnoliopsida</taxon>
        <taxon>eudicotyledons</taxon>
        <taxon>Gunneridae</taxon>
        <taxon>Pentapetalae</taxon>
        <taxon>rosids</taxon>
        <taxon>fabids</taxon>
        <taxon>Fagales</taxon>
        <taxon>Betulaceae</taxon>
        <taxon>Carpinus</taxon>
    </lineage>
</organism>
<accession>A0A5N6L524</accession>
<keyword evidence="7" id="KW-1185">Reference proteome</keyword>
<dbReference type="GO" id="GO:0046872">
    <property type="term" value="F:metal ion binding"/>
    <property type="evidence" value="ECO:0007669"/>
    <property type="project" value="UniProtKB-KW"/>
</dbReference>
<dbReference type="InterPro" id="IPR006913">
    <property type="entry name" value="CENP-V/GFA"/>
</dbReference>
<keyword evidence="4" id="KW-0456">Lyase</keyword>
<evidence type="ECO:0000256" key="4">
    <source>
        <dbReference type="ARBA" id="ARBA00023239"/>
    </source>
</evidence>
<dbReference type="EMBL" id="VIBQ01000096">
    <property type="protein sequence ID" value="KAB8737517.1"/>
    <property type="molecule type" value="Genomic_DNA"/>
</dbReference>
<dbReference type="PANTHER" id="PTHR33337">
    <property type="entry name" value="GFA DOMAIN-CONTAINING PROTEIN"/>
    <property type="match status" value="1"/>
</dbReference>
<proteinExistence type="inferred from homology"/>